<comment type="caution">
    <text evidence="8">The sequence shown here is derived from an EMBL/GenBank/DDBJ whole genome shotgun (WGS) entry which is preliminary data.</text>
</comment>
<reference evidence="8 9" key="1">
    <citation type="journal article" date="2018" name="Elife">
        <title>Discovery and characterization of a prevalent human gut bacterial enzyme sufficient for the inactivation of a family of plant toxins.</title>
        <authorList>
            <person name="Koppel N."/>
            <person name="Bisanz J.E."/>
            <person name="Pandelia M.E."/>
            <person name="Turnbaugh P.J."/>
            <person name="Balskus E.P."/>
        </authorList>
    </citation>
    <scope>NUCLEOTIDE SEQUENCE [LARGE SCALE GENOMIC DNA]</scope>
    <source>
        <strain evidence="9">anaerobia AP69FAA</strain>
    </source>
</reference>
<dbReference type="EMBL" id="PPTP01000003">
    <property type="protein sequence ID" value="RDB56028.1"/>
    <property type="molecule type" value="Genomic_DNA"/>
</dbReference>
<gene>
    <name evidence="8" type="ORF">C1880_03780</name>
</gene>
<evidence type="ECO:0000256" key="4">
    <source>
        <dbReference type="ARBA" id="ARBA00022692"/>
    </source>
</evidence>
<evidence type="ECO:0000256" key="2">
    <source>
        <dbReference type="ARBA" id="ARBA00022448"/>
    </source>
</evidence>
<dbReference type="OrthoDB" id="9808954at2"/>
<name>A0A369LDE2_9ACTN</name>
<dbReference type="NCBIfam" id="TIGR00797">
    <property type="entry name" value="matE"/>
    <property type="match status" value="1"/>
</dbReference>
<feature type="transmembrane region" description="Helical" evidence="7">
    <location>
        <begin position="188"/>
        <end position="208"/>
    </location>
</feature>
<feature type="transmembrane region" description="Helical" evidence="7">
    <location>
        <begin position="87"/>
        <end position="110"/>
    </location>
</feature>
<dbReference type="PANTHER" id="PTHR43823:SF3">
    <property type="entry name" value="MULTIDRUG EXPORT PROTEIN MEPA"/>
    <property type="match status" value="1"/>
</dbReference>
<dbReference type="Pfam" id="PF01554">
    <property type="entry name" value="MatE"/>
    <property type="match status" value="2"/>
</dbReference>
<keyword evidence="9" id="KW-1185">Reference proteome</keyword>
<feature type="transmembrane region" description="Helical" evidence="7">
    <location>
        <begin position="312"/>
        <end position="330"/>
    </location>
</feature>
<feature type="transmembrane region" description="Helical" evidence="7">
    <location>
        <begin position="342"/>
        <end position="361"/>
    </location>
</feature>
<feature type="transmembrane region" description="Helical" evidence="7">
    <location>
        <begin position="12"/>
        <end position="30"/>
    </location>
</feature>
<evidence type="ECO:0000256" key="1">
    <source>
        <dbReference type="ARBA" id="ARBA00004651"/>
    </source>
</evidence>
<feature type="transmembrane region" description="Helical" evidence="7">
    <location>
        <begin position="130"/>
        <end position="151"/>
    </location>
</feature>
<keyword evidence="2" id="KW-0813">Transport</keyword>
<evidence type="ECO:0000313" key="8">
    <source>
        <dbReference type="EMBL" id="RDB56028.1"/>
    </source>
</evidence>
<dbReference type="GO" id="GO:0005886">
    <property type="term" value="C:plasma membrane"/>
    <property type="evidence" value="ECO:0007669"/>
    <property type="project" value="UniProtKB-SubCell"/>
</dbReference>
<feature type="transmembrane region" description="Helical" evidence="7">
    <location>
        <begin position="50"/>
        <end position="75"/>
    </location>
</feature>
<evidence type="ECO:0000256" key="3">
    <source>
        <dbReference type="ARBA" id="ARBA00022475"/>
    </source>
</evidence>
<keyword evidence="4 7" id="KW-0812">Transmembrane</keyword>
<dbReference type="InterPro" id="IPR002528">
    <property type="entry name" value="MATE_fam"/>
</dbReference>
<dbReference type="STRING" id="1034345.GCA_000236865_00307"/>
<evidence type="ECO:0000313" key="9">
    <source>
        <dbReference type="Proteomes" id="UP000253792"/>
    </source>
</evidence>
<comment type="subcellular location">
    <subcellularLocation>
        <location evidence="1">Cell membrane</location>
        <topology evidence="1">Multi-pass membrane protein</topology>
    </subcellularLocation>
</comment>
<keyword evidence="3" id="KW-1003">Cell membrane</keyword>
<evidence type="ECO:0000256" key="7">
    <source>
        <dbReference type="SAM" id="Phobius"/>
    </source>
</evidence>
<proteinExistence type="predicted"/>
<dbReference type="GO" id="GO:0015297">
    <property type="term" value="F:antiporter activity"/>
    <property type="evidence" value="ECO:0007669"/>
    <property type="project" value="InterPro"/>
</dbReference>
<dbReference type="AlphaFoldDB" id="A0A369LDE2"/>
<dbReference type="InterPro" id="IPR051327">
    <property type="entry name" value="MATE_MepA_subfamily"/>
</dbReference>
<organism evidence="8 9">
    <name type="scientific">Senegalimassilia anaerobia</name>
    <dbReference type="NCBI Taxonomy" id="1473216"/>
    <lineage>
        <taxon>Bacteria</taxon>
        <taxon>Bacillati</taxon>
        <taxon>Actinomycetota</taxon>
        <taxon>Coriobacteriia</taxon>
        <taxon>Coriobacteriales</taxon>
        <taxon>Coriobacteriaceae</taxon>
        <taxon>Senegalimassilia</taxon>
    </lineage>
</organism>
<feature type="transmembrane region" description="Helical" evidence="7">
    <location>
        <begin position="158"/>
        <end position="182"/>
    </location>
</feature>
<dbReference type="RefSeq" id="WP_114620362.1">
    <property type="nucleotide sequence ID" value="NZ_DBEYQK010000001.1"/>
</dbReference>
<accession>A0A369LDE2</accession>
<keyword evidence="6 7" id="KW-0472">Membrane</keyword>
<sequence>MITRSMVPEYLKYILPTMLTFTMAGIYGVIDGVFVGHAVGDAGLAGVNVAYPLVCLILAAGTGLGMGGGVISSIARGKGETERSQRIVGVTLFMLVVASIPILVLYSLFAEQLCRVLGGQGETLSQAVCYLKVIALGAPFQVLVTGCTPLIRNKGMVAFAMCVQVFAGFVNVVLDYLFVMVWGRGTAGAAEATVVSQAVAFLFVLGFFLHRDNRVPLRDLLPDGSICAHILKLGAAPFGLTLLPEVSTVVNNISLSYYGGETALAAYAVIAYVAFFVQIMIQSVGDGSQPLISVYRGAGDADAVRRLRNTNYLVAIAFGFVGLGIMFAVRNAIPLLFGASDIVKPVIAYALPVFSICYIFYGFTHTTTSYFYAVDDSRSSNTLVIAEAIIVCVVVFIMGLLFQVDGIWFSPTVLQMLLCIIAGTLLYRRHKAQKE</sequence>
<keyword evidence="5 7" id="KW-1133">Transmembrane helix</keyword>
<feature type="transmembrane region" description="Helical" evidence="7">
    <location>
        <begin position="382"/>
        <end position="402"/>
    </location>
</feature>
<dbReference type="PIRSF" id="PIRSF006603">
    <property type="entry name" value="DinF"/>
    <property type="match status" value="1"/>
</dbReference>
<protein>
    <submittedName>
        <fullName evidence="8">MATE family efflux transporter</fullName>
    </submittedName>
</protein>
<dbReference type="GO" id="GO:0042910">
    <property type="term" value="F:xenobiotic transmembrane transporter activity"/>
    <property type="evidence" value="ECO:0007669"/>
    <property type="project" value="InterPro"/>
</dbReference>
<dbReference type="Proteomes" id="UP000253792">
    <property type="component" value="Unassembled WGS sequence"/>
</dbReference>
<evidence type="ECO:0000256" key="6">
    <source>
        <dbReference type="ARBA" id="ARBA00023136"/>
    </source>
</evidence>
<dbReference type="InterPro" id="IPR048279">
    <property type="entry name" value="MdtK-like"/>
</dbReference>
<evidence type="ECO:0000256" key="5">
    <source>
        <dbReference type="ARBA" id="ARBA00022989"/>
    </source>
</evidence>
<feature type="transmembrane region" description="Helical" evidence="7">
    <location>
        <begin position="408"/>
        <end position="427"/>
    </location>
</feature>
<dbReference type="PANTHER" id="PTHR43823">
    <property type="entry name" value="SPORULATION PROTEIN YKVU"/>
    <property type="match status" value="1"/>
</dbReference>